<feature type="transmembrane region" description="Helical" evidence="6">
    <location>
        <begin position="347"/>
        <end position="366"/>
    </location>
</feature>
<dbReference type="Gene3D" id="3.40.50.150">
    <property type="entry name" value="Vaccinia Virus protein VP39"/>
    <property type="match status" value="1"/>
</dbReference>
<dbReference type="PANTHER" id="PTHR11266">
    <property type="entry name" value="PEROXISOMAL MEMBRANE PROTEIN 2, PXMP2 MPV17"/>
    <property type="match status" value="1"/>
</dbReference>
<dbReference type="Pfam" id="PF11312">
    <property type="entry name" value="Methyltransf_34"/>
    <property type="match status" value="1"/>
</dbReference>
<dbReference type="AlphaFoldDB" id="A0A9P6ZA39"/>
<comment type="subcellular location">
    <subcellularLocation>
        <location evidence="1">Membrane</location>
        <topology evidence="1">Multi-pass membrane protein</topology>
    </subcellularLocation>
</comment>
<organism evidence="7 8">
    <name type="scientific">Rhizopus delemar</name>
    <dbReference type="NCBI Taxonomy" id="936053"/>
    <lineage>
        <taxon>Eukaryota</taxon>
        <taxon>Fungi</taxon>
        <taxon>Fungi incertae sedis</taxon>
        <taxon>Mucoromycota</taxon>
        <taxon>Mucoromycotina</taxon>
        <taxon>Mucoromycetes</taxon>
        <taxon>Mucorales</taxon>
        <taxon>Mucorineae</taxon>
        <taxon>Rhizopodaceae</taxon>
        <taxon>Rhizopus</taxon>
    </lineage>
</organism>
<evidence type="ECO:0000256" key="2">
    <source>
        <dbReference type="ARBA" id="ARBA00006824"/>
    </source>
</evidence>
<sequence>MDSTNLSDSIKNLKIKEDKPKATYDKAALKERWKILGNDAEQISMIRKACMNTFARNDFMKTLQTIKANFVQRDYEGIFTESSNLEVYAAAYVPGRALCYYEIFSSRPSLLKLLMKRSQLYCIGSGSGSELVAIAAAMTRVPAERQKIKLVMQDIGEYESVLTSFEETIRERWSVTEDQLSCVYEKGDILDPDNTLIKERMSQADLITFMFVMNELFVKKAAALNLIQTLVKSMKRGAHLLVVESAGSFSHLKVGNKTYMVYMLLDAIQDLELVINEDSRWYRHPDNLKYPIDVQNMRYFIPFLAWYLSHLAADPLRTKACTSGLLSGLQELTAQKLSGAKKLDKRVIEMTCYGLFISGPLGHFLYEVMNKVFTGKSGLKVKIGQLLFSNLLISPIMNSTYLTAMSIIAGVRSPAKLKANIKTGLLPMQKISWIISPLTLIVAQNMLPPTTWVPFFNLIAFVFGTYINTMVKRKRISEDAAKKQ</sequence>
<keyword evidence="3 6" id="KW-0812">Transmembrane</keyword>
<gene>
    <name evidence="7" type="ORF">G6F50_002735</name>
</gene>
<evidence type="ECO:0000313" key="7">
    <source>
        <dbReference type="EMBL" id="KAG1573563.1"/>
    </source>
</evidence>
<dbReference type="EMBL" id="JAANIU010000270">
    <property type="protein sequence ID" value="KAG1573563.1"/>
    <property type="molecule type" value="Genomic_DNA"/>
</dbReference>
<name>A0A9P6ZA39_9FUNG</name>
<evidence type="ECO:0000256" key="5">
    <source>
        <dbReference type="ARBA" id="ARBA00023136"/>
    </source>
</evidence>
<comment type="caution">
    <text evidence="7">The sequence shown here is derived from an EMBL/GenBank/DDBJ whole genome shotgun (WGS) entry which is preliminary data.</text>
</comment>
<dbReference type="InterPro" id="IPR029063">
    <property type="entry name" value="SAM-dependent_MTases_sf"/>
</dbReference>
<dbReference type="GO" id="GO:0005778">
    <property type="term" value="C:peroxisomal membrane"/>
    <property type="evidence" value="ECO:0007669"/>
    <property type="project" value="TreeGrafter"/>
</dbReference>
<dbReference type="InterPro" id="IPR021463">
    <property type="entry name" value="Methyltransf_34"/>
</dbReference>
<evidence type="ECO:0000256" key="6">
    <source>
        <dbReference type="SAM" id="Phobius"/>
    </source>
</evidence>
<dbReference type="InterPro" id="IPR007248">
    <property type="entry name" value="Mpv17_PMP22"/>
</dbReference>
<keyword evidence="5 6" id="KW-0472">Membrane</keyword>
<proteinExistence type="inferred from homology"/>
<evidence type="ECO:0000256" key="4">
    <source>
        <dbReference type="ARBA" id="ARBA00022989"/>
    </source>
</evidence>
<evidence type="ECO:0000313" key="8">
    <source>
        <dbReference type="Proteomes" id="UP000740926"/>
    </source>
</evidence>
<evidence type="ECO:0000256" key="3">
    <source>
        <dbReference type="ARBA" id="ARBA00022692"/>
    </source>
</evidence>
<evidence type="ECO:0000256" key="1">
    <source>
        <dbReference type="ARBA" id="ARBA00004141"/>
    </source>
</evidence>
<dbReference type="Pfam" id="PF04117">
    <property type="entry name" value="Mpv17_PMP22"/>
    <property type="match status" value="1"/>
</dbReference>
<feature type="transmembrane region" description="Helical" evidence="6">
    <location>
        <begin position="453"/>
        <end position="471"/>
    </location>
</feature>
<keyword evidence="8" id="KW-1185">Reference proteome</keyword>
<dbReference type="Proteomes" id="UP000740926">
    <property type="component" value="Unassembled WGS sequence"/>
</dbReference>
<feature type="transmembrane region" description="Helical" evidence="6">
    <location>
        <begin position="386"/>
        <end position="411"/>
    </location>
</feature>
<keyword evidence="4 6" id="KW-1133">Transmembrane helix</keyword>
<comment type="similarity">
    <text evidence="2">Belongs to the peroxisomal membrane protein PXMP2/4 family.</text>
</comment>
<dbReference type="PANTHER" id="PTHR11266:SF93">
    <property type="entry name" value="INTEGRAL MEMBRANE PROTEIN 25D9-6"/>
    <property type="match status" value="1"/>
</dbReference>
<reference evidence="7 8" key="1">
    <citation type="journal article" date="2020" name="Microb. Genom.">
        <title>Genetic diversity of clinical and environmental Mucorales isolates obtained from an investigation of mucormycosis cases among solid organ transplant recipients.</title>
        <authorList>
            <person name="Nguyen M.H."/>
            <person name="Kaul D."/>
            <person name="Muto C."/>
            <person name="Cheng S.J."/>
            <person name="Richter R.A."/>
            <person name="Bruno V.M."/>
            <person name="Liu G."/>
            <person name="Beyhan S."/>
            <person name="Sundermann A.J."/>
            <person name="Mounaud S."/>
            <person name="Pasculle A.W."/>
            <person name="Nierman W.C."/>
            <person name="Driscoll E."/>
            <person name="Cumbie R."/>
            <person name="Clancy C.J."/>
            <person name="Dupont C.L."/>
        </authorList>
    </citation>
    <scope>NUCLEOTIDE SEQUENCE [LARGE SCALE GENOMIC DNA]</scope>
    <source>
        <strain evidence="7 8">GL24</strain>
    </source>
</reference>
<accession>A0A9P6ZA39</accession>
<protein>
    <submittedName>
        <fullName evidence="7">Uncharacterized protein</fullName>
    </submittedName>
</protein>